<dbReference type="KEGG" id="loi:92358097"/>
<dbReference type="Proteomes" id="UP000674143">
    <property type="component" value="Unassembled WGS sequence"/>
</dbReference>
<dbReference type="InterPro" id="IPR058774">
    <property type="entry name" value="RESC7"/>
</dbReference>
<keyword evidence="3" id="KW-1185">Reference proteome</keyword>
<dbReference type="SMR" id="A0A836KDZ8"/>
<evidence type="ECO:0000313" key="2">
    <source>
        <dbReference type="EMBL" id="KAG5472804.1"/>
    </source>
</evidence>
<protein>
    <recommendedName>
        <fullName evidence="1">RNA-editing substrate-binding complex 7 protein domain-containing protein</fullName>
    </recommendedName>
</protein>
<sequence>MFTWLGRLPVCSSCRVLRGPSLARRTSVRAMTSSTRVFHALKNRRTGVTVAPPAPRGEAHTDAPRPPTLVASEAVSVGQRLYSLTQYYMQSRLNPGVGNLERERMSTEAWNLLQSISEEELEALPLRDVVEIVVAYNYFSCTWANGLNGPASAVKDGKSSGGPFTSSSQLSVDEQPLDYPIIERNDLGTGKGEAMLHTAMAAPLLAERDVPLKRASPLDEILEF</sequence>
<dbReference type="AlphaFoldDB" id="A0A836KDZ8"/>
<comment type="caution">
    <text evidence="2">The sequence shown here is derived from an EMBL/GenBank/DDBJ whole genome shotgun (WGS) entry which is preliminary data.</text>
</comment>
<feature type="domain" description="RNA-editing substrate-binding complex 7 protein" evidence="1">
    <location>
        <begin position="73"/>
        <end position="150"/>
    </location>
</feature>
<accession>A0A836KDZ8</accession>
<dbReference type="GeneID" id="92358097"/>
<gene>
    <name evidence="2" type="ORF">LSCM4_02127</name>
</gene>
<dbReference type="CDD" id="cd23679">
    <property type="entry name" value="RESC7"/>
    <property type="match status" value="1"/>
</dbReference>
<name>A0A836KDZ8_9TRYP</name>
<reference evidence="3" key="1">
    <citation type="journal article" date="2021" name="Microbiol. Resour. Announc.">
        <title>LGAAP: Leishmaniinae Genome Assembly and Annotation Pipeline.</title>
        <authorList>
            <person name="Almutairi H."/>
            <person name="Urbaniak M.D."/>
            <person name="Bates M.D."/>
            <person name="Jariyapan N."/>
            <person name="Kwakye-Nuako G."/>
            <person name="Thomaz-Soccol V."/>
            <person name="Al-Salem W.S."/>
            <person name="Dillon R.J."/>
            <person name="Bates P.A."/>
            <person name="Gatherer D."/>
        </authorList>
    </citation>
    <scope>NUCLEOTIDE SEQUENCE [LARGE SCALE GENOMIC DNA]</scope>
</reference>
<dbReference type="Pfam" id="PF26165">
    <property type="entry name" value="RESC7"/>
    <property type="match status" value="1"/>
</dbReference>
<organism evidence="2 3">
    <name type="scientific">Leishmania orientalis</name>
    <dbReference type="NCBI Taxonomy" id="2249476"/>
    <lineage>
        <taxon>Eukaryota</taxon>
        <taxon>Discoba</taxon>
        <taxon>Euglenozoa</taxon>
        <taxon>Kinetoplastea</taxon>
        <taxon>Metakinetoplastina</taxon>
        <taxon>Trypanosomatida</taxon>
        <taxon>Trypanosomatidae</taxon>
        <taxon>Leishmaniinae</taxon>
        <taxon>Leishmania</taxon>
    </lineage>
</organism>
<proteinExistence type="predicted"/>
<dbReference type="EMBL" id="JAFHLR010000030">
    <property type="protein sequence ID" value="KAG5472804.1"/>
    <property type="molecule type" value="Genomic_DNA"/>
</dbReference>
<dbReference type="RefSeq" id="XP_067061200.1">
    <property type="nucleotide sequence ID" value="XM_067204163.1"/>
</dbReference>
<evidence type="ECO:0000313" key="3">
    <source>
        <dbReference type="Proteomes" id="UP000674143"/>
    </source>
</evidence>
<evidence type="ECO:0000259" key="1">
    <source>
        <dbReference type="Pfam" id="PF26165"/>
    </source>
</evidence>
<reference evidence="3" key="2">
    <citation type="journal article" date="2021" name="Sci. Data">
        <title>Chromosome-scale genome sequencing, assembly and annotation of six genomes from subfamily Leishmaniinae.</title>
        <authorList>
            <person name="Almutairi H."/>
            <person name="Urbaniak M.D."/>
            <person name="Bates M.D."/>
            <person name="Jariyapan N."/>
            <person name="Kwakye-Nuako G."/>
            <person name="Thomaz Soccol V."/>
            <person name="Al-Salem W.S."/>
            <person name="Dillon R.J."/>
            <person name="Bates P.A."/>
            <person name="Gatherer D."/>
        </authorList>
    </citation>
    <scope>NUCLEOTIDE SEQUENCE [LARGE SCALE GENOMIC DNA]</scope>
</reference>